<name>A0A923E6X3_CLOTT</name>
<dbReference type="InterPro" id="IPR017016">
    <property type="entry name" value="UCP033595"/>
</dbReference>
<dbReference type="Proteomes" id="UP000563151">
    <property type="component" value="Unassembled WGS sequence"/>
</dbReference>
<protein>
    <submittedName>
        <fullName evidence="1">Uncharacterized protein</fullName>
    </submittedName>
</protein>
<dbReference type="Pfam" id="PF20124">
    <property type="entry name" value="DUF6514"/>
    <property type="match status" value="1"/>
</dbReference>
<accession>A0A923E6X3</accession>
<comment type="caution">
    <text evidence="1">The sequence shown here is derived from an EMBL/GenBank/DDBJ whole genome shotgun (WGS) entry which is preliminary data.</text>
</comment>
<dbReference type="AlphaFoldDB" id="A0A923E6X3"/>
<evidence type="ECO:0000313" key="1">
    <source>
        <dbReference type="EMBL" id="MBC2397528.1"/>
    </source>
</evidence>
<organism evidence="1 2">
    <name type="scientific">Clostridium tetanomorphum</name>
    <dbReference type="NCBI Taxonomy" id="1553"/>
    <lineage>
        <taxon>Bacteria</taxon>
        <taxon>Bacillati</taxon>
        <taxon>Bacillota</taxon>
        <taxon>Clostridia</taxon>
        <taxon>Eubacteriales</taxon>
        <taxon>Clostridiaceae</taxon>
        <taxon>Clostridium</taxon>
    </lineage>
</organism>
<keyword evidence="2" id="KW-1185">Reference proteome</keyword>
<evidence type="ECO:0000313" key="2">
    <source>
        <dbReference type="Proteomes" id="UP000563151"/>
    </source>
</evidence>
<gene>
    <name evidence="1" type="ORF">HGG79_07035</name>
</gene>
<dbReference type="RefSeq" id="WP_035145385.1">
    <property type="nucleotide sequence ID" value="NZ_JAAZWO010000006.1"/>
</dbReference>
<dbReference type="EMBL" id="JAAZWO010000006">
    <property type="protein sequence ID" value="MBC2397528.1"/>
    <property type="molecule type" value="Genomic_DNA"/>
</dbReference>
<sequence>MVVVENLIRCSKEGEVEYNYYYRILKDKVVLDYNGESTEVQSYGIEIERQDIIDENIINIERDYVKCISPQRHKVHKLLKLLHENAVSPIHLIDVLGEYIDEYIIDFDKELMNIATN</sequence>
<dbReference type="PIRSF" id="PIRSF033595">
    <property type="entry name" value="UCP033595"/>
    <property type="match status" value="1"/>
</dbReference>
<proteinExistence type="predicted"/>
<reference evidence="1 2" key="1">
    <citation type="submission" date="2020-04" db="EMBL/GenBank/DDBJ databases">
        <title>Genomic insights into acetone-butanol-ethanol (ABE) fermentation by sequencing solventogenic clostridia strains.</title>
        <authorList>
            <person name="Brown S."/>
        </authorList>
    </citation>
    <scope>NUCLEOTIDE SEQUENCE [LARGE SCALE GENOMIC DNA]</scope>
    <source>
        <strain evidence="1 2">DJ011</strain>
    </source>
</reference>